<dbReference type="EMBL" id="LLXH01001201">
    <property type="protein sequence ID" value="PKC60110.1"/>
    <property type="molecule type" value="Genomic_DNA"/>
</dbReference>
<dbReference type="SUPFAM" id="SSF56112">
    <property type="entry name" value="Protein kinase-like (PK-like)"/>
    <property type="match status" value="1"/>
</dbReference>
<dbReference type="InterPro" id="IPR000719">
    <property type="entry name" value="Prot_kinase_dom"/>
</dbReference>
<evidence type="ECO:0000256" key="2">
    <source>
        <dbReference type="ARBA" id="ARBA00022840"/>
    </source>
</evidence>
<dbReference type="VEuPathDB" id="FungiDB:FUN_013484"/>
<evidence type="ECO:0000259" key="3">
    <source>
        <dbReference type="PROSITE" id="PS50011"/>
    </source>
</evidence>
<reference evidence="6 7" key="2">
    <citation type="submission" date="2017-10" db="EMBL/GenBank/DDBJ databases">
        <title>Extensive intraspecific genome diversity in a model arbuscular mycorrhizal fungus.</title>
        <authorList>
            <person name="Chen E.C.H."/>
            <person name="Morin E."/>
            <person name="Baudet D."/>
            <person name="Noel J."/>
            <person name="Ndikumana S."/>
            <person name="Charron P."/>
            <person name="St-Onge C."/>
            <person name="Giorgi J."/>
            <person name="Grigoriev I.V."/>
            <person name="Roux C."/>
            <person name="Martin F.M."/>
            <person name="Corradi N."/>
        </authorList>
    </citation>
    <scope>NUCLEOTIDE SEQUENCE [LARGE SCALE GENOMIC DNA]</scope>
    <source>
        <strain evidence="4 6">A1</strain>
        <strain evidence="5 7">C2</strain>
    </source>
</reference>
<evidence type="ECO:0000256" key="1">
    <source>
        <dbReference type="ARBA" id="ARBA00022741"/>
    </source>
</evidence>
<accession>A0A2I1DZB0</accession>
<dbReference type="InterPro" id="IPR051681">
    <property type="entry name" value="Ser/Thr_Kinases-Pseudokinases"/>
</dbReference>
<dbReference type="GO" id="GO:0097527">
    <property type="term" value="P:necroptotic signaling pathway"/>
    <property type="evidence" value="ECO:0007669"/>
    <property type="project" value="TreeGrafter"/>
</dbReference>
<dbReference type="GO" id="GO:0005524">
    <property type="term" value="F:ATP binding"/>
    <property type="evidence" value="ECO:0007669"/>
    <property type="project" value="UniProtKB-KW"/>
</dbReference>
<dbReference type="Proteomes" id="UP000232688">
    <property type="component" value="Unassembled WGS sequence"/>
</dbReference>
<gene>
    <name evidence="4" type="ORF">RhiirA1_468507</name>
    <name evidence="5" type="ORF">RhiirC2_854563</name>
</gene>
<keyword evidence="5" id="KW-0808">Transferase</keyword>
<feature type="domain" description="Protein kinase" evidence="3">
    <location>
        <begin position="88"/>
        <end position="371"/>
    </location>
</feature>
<evidence type="ECO:0000313" key="5">
    <source>
        <dbReference type="EMBL" id="PKK64087.1"/>
    </source>
</evidence>
<comment type="caution">
    <text evidence="5">The sequence shown here is derived from an EMBL/GenBank/DDBJ whole genome shotgun (WGS) entry which is preliminary data.</text>
</comment>
<dbReference type="Gene3D" id="1.10.510.10">
    <property type="entry name" value="Transferase(Phosphotransferase) domain 1"/>
    <property type="match status" value="1"/>
</dbReference>
<dbReference type="Proteomes" id="UP000233469">
    <property type="component" value="Unassembled WGS sequence"/>
</dbReference>
<evidence type="ECO:0000313" key="6">
    <source>
        <dbReference type="Proteomes" id="UP000232688"/>
    </source>
</evidence>
<dbReference type="GO" id="GO:0004672">
    <property type="term" value="F:protein kinase activity"/>
    <property type="evidence" value="ECO:0007669"/>
    <property type="project" value="InterPro"/>
</dbReference>
<dbReference type="InterPro" id="IPR011009">
    <property type="entry name" value="Kinase-like_dom_sf"/>
</dbReference>
<organism evidence="5 7">
    <name type="scientific">Rhizophagus irregularis</name>
    <dbReference type="NCBI Taxonomy" id="588596"/>
    <lineage>
        <taxon>Eukaryota</taxon>
        <taxon>Fungi</taxon>
        <taxon>Fungi incertae sedis</taxon>
        <taxon>Mucoromycota</taxon>
        <taxon>Glomeromycotina</taxon>
        <taxon>Glomeromycetes</taxon>
        <taxon>Glomerales</taxon>
        <taxon>Glomeraceae</taxon>
        <taxon>Rhizophagus</taxon>
    </lineage>
</organism>
<dbReference type="VEuPathDB" id="FungiDB:RhiirA1_468507"/>
<dbReference type="OrthoDB" id="2313388at2759"/>
<sequence>MLSEYKFDILDSLDFDSDEELPHFGNCPKCDNEYNAPAWCDACDQKELVDKFDKWSTGNDNINLLIQESQRLAPDYYNYLEFIPYNHFVDIERIAEGGFGVVYKATWLDGIRKAKKEDNGIWIKTRSEPCTVALKEIEESKNIDQDYINELKANIEFHRSDIWMVCRYYGISQNPKSMNFILVMEYLPKGDIKNVLFNKGKDRLKWHKKIQYLYFICNGLRGIHMLDYVHGDIHGGNILIKYTSDICITDLGLSRPANSKETTLLGYDSKSKTSGLNVPHAAPELLLDDPKSKESDIYAIGILMTEFASHNRAFENYNTNDLRIEIFKGIRPKFPLETPKCYVELMEKCLDEDPKKRPTAEELVKTISGWLKLDWKSKSNPFNIADKQWNKSKKNHRYSLFCMLHKNIFSINNKKKNL</sequence>
<dbReference type="VEuPathDB" id="FungiDB:RhiirFUN_020036"/>
<name>A0A2I1DZB0_9GLOM</name>
<dbReference type="Pfam" id="PF07714">
    <property type="entry name" value="PK_Tyr_Ser-Thr"/>
    <property type="match status" value="1"/>
</dbReference>
<evidence type="ECO:0000313" key="4">
    <source>
        <dbReference type="EMBL" id="PKC60110.1"/>
    </source>
</evidence>
<proteinExistence type="predicted"/>
<keyword evidence="1" id="KW-0547">Nucleotide-binding</keyword>
<reference evidence="4 6" key="3">
    <citation type="submission" date="2017-10" db="EMBL/GenBank/DDBJ databases">
        <title>Genome analyses suggest a sexual origin of heterokaryosis in a supposedly ancient asexual fungus.</title>
        <authorList>
            <person name="Corradi N."/>
            <person name="Sedzielewska K."/>
            <person name="Noel J."/>
            <person name="Charron P."/>
            <person name="Farinelli L."/>
            <person name="Marton T."/>
            <person name="Kruger M."/>
            <person name="Pelin A."/>
            <person name="Brachmann A."/>
            <person name="Corradi N."/>
        </authorList>
    </citation>
    <scope>NUCLEOTIDE SEQUENCE [LARGE SCALE GENOMIC DNA]</scope>
    <source>
        <strain evidence="4 6">A1</strain>
    </source>
</reference>
<dbReference type="AlphaFoldDB" id="A0A2I1DZB0"/>
<reference evidence="5 7" key="1">
    <citation type="submission" date="2016-04" db="EMBL/GenBank/DDBJ databases">
        <title>Genome analyses suggest a sexual origin of heterokaryosis in a supposedly ancient asexual fungus.</title>
        <authorList>
            <person name="Ropars J."/>
            <person name="Sedzielewska K."/>
            <person name="Noel J."/>
            <person name="Charron P."/>
            <person name="Farinelli L."/>
            <person name="Marton T."/>
            <person name="Kruger M."/>
            <person name="Pelin A."/>
            <person name="Brachmann A."/>
            <person name="Corradi N."/>
        </authorList>
    </citation>
    <scope>NUCLEOTIDE SEQUENCE [LARGE SCALE GENOMIC DNA]</scope>
    <source>
        <strain evidence="5 7">C2</strain>
    </source>
</reference>
<dbReference type="EMBL" id="LLXL01001509">
    <property type="protein sequence ID" value="PKK64087.1"/>
    <property type="molecule type" value="Genomic_DNA"/>
</dbReference>
<keyword evidence="5" id="KW-0418">Kinase</keyword>
<dbReference type="PANTHER" id="PTHR44329">
    <property type="entry name" value="SERINE/THREONINE-PROTEIN KINASE TNNI3K-RELATED"/>
    <property type="match status" value="1"/>
</dbReference>
<dbReference type="PANTHER" id="PTHR44329:SF298">
    <property type="entry name" value="MIXED LINEAGE KINASE DOMAIN-LIKE PROTEIN"/>
    <property type="match status" value="1"/>
</dbReference>
<dbReference type="InterPro" id="IPR001245">
    <property type="entry name" value="Ser-Thr/Tyr_kinase_cat_dom"/>
</dbReference>
<dbReference type="PROSITE" id="PS50011">
    <property type="entry name" value="PROTEIN_KINASE_DOM"/>
    <property type="match status" value="1"/>
</dbReference>
<evidence type="ECO:0000313" key="7">
    <source>
        <dbReference type="Proteomes" id="UP000233469"/>
    </source>
</evidence>
<protein>
    <submittedName>
        <fullName evidence="5">Kinase-like protein</fullName>
    </submittedName>
</protein>
<keyword evidence="2" id="KW-0067">ATP-binding</keyword>